<dbReference type="SUPFAM" id="SSF74650">
    <property type="entry name" value="Galactose mutarotase-like"/>
    <property type="match status" value="1"/>
</dbReference>
<dbReference type="CDD" id="cd09024">
    <property type="entry name" value="Aldose_epim_lacX"/>
    <property type="match status" value="1"/>
</dbReference>
<proteinExistence type="predicted"/>
<name>A0ABY4EVJ0_9BACI</name>
<dbReference type="InterPro" id="IPR014718">
    <property type="entry name" value="GH-type_carb-bd"/>
</dbReference>
<protein>
    <submittedName>
        <fullName evidence="1">Aldose 1-epimerase family protein</fullName>
    </submittedName>
</protein>
<dbReference type="PANTHER" id="PTHR11122">
    <property type="entry name" value="APOSPORY-ASSOCIATED PROTEIN C-RELATED"/>
    <property type="match status" value="1"/>
</dbReference>
<sequence>MALEIQNEVLKVEIAKQGAEIRKVKHMENGLDYMWTGDKTYWGRVSPVLFPIVGRLKEDQYQLNGKTFTMSQHGFLRDVEFEVDKHTTNSISFVFHSDGQFRHMYPYEFTAYIHYSLQGESLAVRWEIINKNAEEMYFSIGAHPAFRLPLIEDETMEDYSLHITPAKDKEVIEYELKDALIHEKGAANDIEEIPLSNSLFKNDALVYSNIDKVKLASHKSENGVEVLFGNFPFVGVWSPYGEDGKIAPFVCIEPWYGIADTYDATGDMKEKLGVQKLKKGETFTSEYHIKFY</sequence>
<dbReference type="Gene3D" id="2.70.98.10">
    <property type="match status" value="1"/>
</dbReference>
<organism evidence="1 2">
    <name type="scientific">Gracilibacillus caseinilyticus</name>
    <dbReference type="NCBI Taxonomy" id="2932256"/>
    <lineage>
        <taxon>Bacteria</taxon>
        <taxon>Bacillati</taxon>
        <taxon>Bacillota</taxon>
        <taxon>Bacilli</taxon>
        <taxon>Bacillales</taxon>
        <taxon>Bacillaceae</taxon>
        <taxon>Gracilibacillus</taxon>
    </lineage>
</organism>
<dbReference type="EMBL" id="CP095072">
    <property type="protein sequence ID" value="UOQ47669.1"/>
    <property type="molecule type" value="Genomic_DNA"/>
</dbReference>
<keyword evidence="2" id="KW-1185">Reference proteome</keyword>
<dbReference type="InterPro" id="IPR011013">
    <property type="entry name" value="Gal_mutarotase_sf_dom"/>
</dbReference>
<dbReference type="RefSeq" id="WP_244717033.1">
    <property type="nucleotide sequence ID" value="NZ_CP095072.1"/>
</dbReference>
<dbReference type="Pfam" id="PF01263">
    <property type="entry name" value="Aldose_epim"/>
    <property type="match status" value="1"/>
</dbReference>
<dbReference type="InterPro" id="IPR037481">
    <property type="entry name" value="LacX"/>
</dbReference>
<reference evidence="1 2" key="1">
    <citation type="submission" date="2022-04" db="EMBL/GenBank/DDBJ databases">
        <title>Gracilibacillus sp. isolated from saltern.</title>
        <authorList>
            <person name="Won M."/>
            <person name="Lee C.-M."/>
            <person name="Woen H.-Y."/>
            <person name="Kwon S.-W."/>
        </authorList>
    </citation>
    <scope>NUCLEOTIDE SEQUENCE [LARGE SCALE GENOMIC DNA]</scope>
    <source>
        <strain evidence="1 2">SSWR10-1</strain>
    </source>
</reference>
<dbReference type="PANTHER" id="PTHR11122:SF13">
    <property type="entry name" value="GLUCOSE-6-PHOSPHATE 1-EPIMERASE"/>
    <property type="match status" value="1"/>
</dbReference>
<dbReference type="InterPro" id="IPR008183">
    <property type="entry name" value="Aldose_1/G6P_1-epimerase"/>
</dbReference>
<accession>A0ABY4EVJ0</accession>
<evidence type="ECO:0000313" key="1">
    <source>
        <dbReference type="EMBL" id="UOQ47669.1"/>
    </source>
</evidence>
<gene>
    <name evidence="1" type="ORF">MUN88_16660</name>
</gene>
<evidence type="ECO:0000313" key="2">
    <source>
        <dbReference type="Proteomes" id="UP000831782"/>
    </source>
</evidence>
<dbReference type="Proteomes" id="UP000831782">
    <property type="component" value="Chromosome"/>
</dbReference>